<reference evidence="2 3" key="1">
    <citation type="journal article" date="2014" name="Curr. Biol.">
        <title>The genome of the clonal raider ant Cerapachys biroi.</title>
        <authorList>
            <person name="Oxley P.R."/>
            <person name="Ji L."/>
            <person name="Fetter-Pruneda I."/>
            <person name="McKenzie S.K."/>
            <person name="Li C."/>
            <person name="Hu H."/>
            <person name="Zhang G."/>
            <person name="Kronauer D.J."/>
        </authorList>
    </citation>
    <scope>NUCLEOTIDE SEQUENCE [LARGE SCALE GENOMIC DNA]</scope>
</reference>
<accession>A0A026WL12</accession>
<evidence type="ECO:0000313" key="2">
    <source>
        <dbReference type="EMBL" id="EZA56361.1"/>
    </source>
</evidence>
<dbReference type="GO" id="GO:0042254">
    <property type="term" value="P:ribosome biogenesis"/>
    <property type="evidence" value="ECO:0007669"/>
    <property type="project" value="InterPro"/>
</dbReference>
<evidence type="ECO:0000256" key="1">
    <source>
        <dbReference type="SAM" id="MobiDB-lite"/>
    </source>
</evidence>
<feature type="compositionally biased region" description="Low complexity" evidence="1">
    <location>
        <begin position="94"/>
        <end position="105"/>
    </location>
</feature>
<sequence>MGKNKGAHKNANVFKVPTARSNKLKAKAKKMVCNLKKLDSTSKGSKDTNKDKTMSINQLMDELHKDIASRSNKKKPDAKTQKKPVSKNKAPLVRRMPPAQMAAAASMVEKMEL</sequence>
<keyword evidence="3" id="KW-1185">Reference proteome</keyword>
<name>A0A026WL12_OOCBI</name>
<evidence type="ECO:0000313" key="3">
    <source>
        <dbReference type="Proteomes" id="UP000053097"/>
    </source>
</evidence>
<feature type="compositionally biased region" description="Basic and acidic residues" evidence="1">
    <location>
        <begin position="36"/>
        <end position="53"/>
    </location>
</feature>
<feature type="region of interest" description="Disordered" evidence="1">
    <location>
        <begin position="1"/>
        <end position="113"/>
    </location>
</feature>
<gene>
    <name evidence="2" type="ORF">X777_02980</name>
</gene>
<dbReference type="OMA" id="KRNTHKT"/>
<dbReference type="Pfam" id="PF15679">
    <property type="entry name" value="DUF4665"/>
    <property type="match status" value="1"/>
</dbReference>
<feature type="compositionally biased region" description="Basic and acidic residues" evidence="1">
    <location>
        <begin position="61"/>
        <end position="80"/>
    </location>
</feature>
<proteinExistence type="predicted"/>
<dbReference type="AlphaFoldDB" id="A0A026WL12"/>
<dbReference type="EMBL" id="KK107167">
    <property type="protein sequence ID" value="EZA56361.1"/>
    <property type="molecule type" value="Genomic_DNA"/>
</dbReference>
<protein>
    <submittedName>
        <fullName evidence="2">Uncharacterized protein</fullName>
    </submittedName>
</protein>
<organism evidence="2 3">
    <name type="scientific">Ooceraea biroi</name>
    <name type="common">Clonal raider ant</name>
    <name type="synonym">Cerapachys biroi</name>
    <dbReference type="NCBI Taxonomy" id="2015173"/>
    <lineage>
        <taxon>Eukaryota</taxon>
        <taxon>Metazoa</taxon>
        <taxon>Ecdysozoa</taxon>
        <taxon>Arthropoda</taxon>
        <taxon>Hexapoda</taxon>
        <taxon>Insecta</taxon>
        <taxon>Pterygota</taxon>
        <taxon>Neoptera</taxon>
        <taxon>Endopterygota</taxon>
        <taxon>Hymenoptera</taxon>
        <taxon>Apocrita</taxon>
        <taxon>Aculeata</taxon>
        <taxon>Formicoidea</taxon>
        <taxon>Formicidae</taxon>
        <taxon>Dorylinae</taxon>
        <taxon>Ooceraea</taxon>
    </lineage>
</organism>
<dbReference type="InterPro" id="IPR031389">
    <property type="entry name" value="RBIS"/>
</dbReference>
<dbReference type="Proteomes" id="UP000053097">
    <property type="component" value="Unassembled WGS sequence"/>
</dbReference>